<dbReference type="EMBL" id="BMAW01065939">
    <property type="protein sequence ID" value="GFT52605.1"/>
    <property type="molecule type" value="Genomic_DNA"/>
</dbReference>
<comment type="caution">
    <text evidence="1">The sequence shown here is derived from an EMBL/GenBank/DDBJ whole genome shotgun (WGS) entry which is preliminary data.</text>
</comment>
<accession>A0A8X6TW30</accession>
<protein>
    <submittedName>
        <fullName evidence="1">Uncharacterized protein</fullName>
    </submittedName>
</protein>
<dbReference type="AlphaFoldDB" id="A0A8X6TW30"/>
<dbReference type="Proteomes" id="UP000887013">
    <property type="component" value="Unassembled WGS sequence"/>
</dbReference>
<proteinExistence type="predicted"/>
<gene>
    <name evidence="1" type="ORF">NPIL_513621</name>
</gene>
<reference evidence="1" key="1">
    <citation type="submission" date="2020-08" db="EMBL/GenBank/DDBJ databases">
        <title>Multicomponent nature underlies the extraordinary mechanical properties of spider dragline silk.</title>
        <authorList>
            <person name="Kono N."/>
            <person name="Nakamura H."/>
            <person name="Mori M."/>
            <person name="Yoshida Y."/>
            <person name="Ohtoshi R."/>
            <person name="Malay A.D."/>
            <person name="Moran D.A.P."/>
            <person name="Tomita M."/>
            <person name="Numata K."/>
            <person name="Arakawa K."/>
        </authorList>
    </citation>
    <scope>NUCLEOTIDE SEQUENCE</scope>
</reference>
<evidence type="ECO:0000313" key="2">
    <source>
        <dbReference type="Proteomes" id="UP000887013"/>
    </source>
</evidence>
<name>A0A8X6TW30_NEPPI</name>
<keyword evidence="2" id="KW-1185">Reference proteome</keyword>
<sequence length="114" mass="13114">MQDTLGACRSKFFSCINYFPTVVVYPPLFILNAGDKQEIAVLEKTEKLHRAKIMSLTFLMFDGEIGFHKPQYLHVPIHLSCLKSLLREMIMINVKKNISVLGNSSQIQTFFLFE</sequence>
<organism evidence="1 2">
    <name type="scientific">Nephila pilipes</name>
    <name type="common">Giant wood spider</name>
    <name type="synonym">Nephila maculata</name>
    <dbReference type="NCBI Taxonomy" id="299642"/>
    <lineage>
        <taxon>Eukaryota</taxon>
        <taxon>Metazoa</taxon>
        <taxon>Ecdysozoa</taxon>
        <taxon>Arthropoda</taxon>
        <taxon>Chelicerata</taxon>
        <taxon>Arachnida</taxon>
        <taxon>Araneae</taxon>
        <taxon>Araneomorphae</taxon>
        <taxon>Entelegynae</taxon>
        <taxon>Araneoidea</taxon>
        <taxon>Nephilidae</taxon>
        <taxon>Nephila</taxon>
    </lineage>
</organism>
<evidence type="ECO:0000313" key="1">
    <source>
        <dbReference type="EMBL" id="GFT52605.1"/>
    </source>
</evidence>